<dbReference type="GO" id="GO:0090280">
    <property type="term" value="P:positive regulation of calcium ion import"/>
    <property type="evidence" value="ECO:0007669"/>
    <property type="project" value="TreeGrafter"/>
</dbReference>
<evidence type="ECO:0000256" key="3">
    <source>
        <dbReference type="ARBA" id="ARBA00004613"/>
    </source>
</evidence>
<dbReference type="Gene3D" id="2.60.120.200">
    <property type="match status" value="1"/>
</dbReference>
<dbReference type="GO" id="GO:0030154">
    <property type="term" value="P:cell differentiation"/>
    <property type="evidence" value="ECO:0007669"/>
    <property type="project" value="UniProtKB-KW"/>
</dbReference>
<evidence type="ECO:0000313" key="23">
    <source>
        <dbReference type="Ensembl" id="ENSELUP00000089222.1"/>
    </source>
</evidence>
<keyword evidence="9" id="KW-0747">Spliceosome</keyword>
<dbReference type="InterPro" id="IPR044156">
    <property type="entry name" value="Galectin-like"/>
</dbReference>
<keyword evidence="10 19" id="KW-0430">Lectin</keyword>
<dbReference type="GO" id="GO:0002548">
    <property type="term" value="P:monocyte chemotaxis"/>
    <property type="evidence" value="ECO:0007669"/>
    <property type="project" value="TreeGrafter"/>
</dbReference>
<dbReference type="InterPro" id="IPR013320">
    <property type="entry name" value="ConA-like_dom_sf"/>
</dbReference>
<evidence type="ECO:0000256" key="16">
    <source>
        <dbReference type="ARBA" id="ARBA00023157"/>
    </source>
</evidence>
<dbReference type="GO" id="GO:0045806">
    <property type="term" value="P:negative regulation of endocytosis"/>
    <property type="evidence" value="ECO:0007669"/>
    <property type="project" value="TreeGrafter"/>
</dbReference>
<evidence type="ECO:0000256" key="4">
    <source>
        <dbReference type="ARBA" id="ARBA00022490"/>
    </source>
</evidence>
<evidence type="ECO:0000256" key="21">
    <source>
        <dbReference type="SAM" id="SignalP"/>
    </source>
</evidence>
<dbReference type="GO" id="GO:0045087">
    <property type="term" value="P:innate immune response"/>
    <property type="evidence" value="ECO:0007669"/>
    <property type="project" value="UniProtKB-KW"/>
</dbReference>
<dbReference type="GO" id="GO:0008380">
    <property type="term" value="P:RNA splicing"/>
    <property type="evidence" value="ECO:0007669"/>
    <property type="project" value="UniProtKB-KW"/>
</dbReference>
<keyword evidence="17" id="KW-0508">mRNA splicing</keyword>
<feature type="compositionally biased region" description="Polar residues" evidence="20">
    <location>
        <begin position="121"/>
        <end position="142"/>
    </location>
</feature>
<dbReference type="Ensembl" id="ENSELUT00000089166.1">
    <property type="protein sequence ID" value="ENSELUP00000089222.1"/>
    <property type="gene ID" value="ENSELUG00000038054.1"/>
</dbReference>
<dbReference type="GO" id="GO:0019863">
    <property type="term" value="F:IgE binding"/>
    <property type="evidence" value="ECO:0007669"/>
    <property type="project" value="UniProtKB-KW"/>
</dbReference>
<keyword evidence="18" id="KW-0539">Nucleus</keyword>
<feature type="compositionally biased region" description="Low complexity" evidence="20">
    <location>
        <begin position="192"/>
        <end position="211"/>
    </location>
</feature>
<evidence type="ECO:0000256" key="18">
    <source>
        <dbReference type="ARBA" id="ARBA00023242"/>
    </source>
</evidence>
<dbReference type="GO" id="GO:0005615">
    <property type="term" value="C:extracellular space"/>
    <property type="evidence" value="ECO:0007669"/>
    <property type="project" value="TreeGrafter"/>
</dbReference>
<dbReference type="InterPro" id="IPR001079">
    <property type="entry name" value="Galectin_CRD"/>
</dbReference>
<keyword evidence="8" id="KW-0507">mRNA processing</keyword>
<evidence type="ECO:0000256" key="14">
    <source>
        <dbReference type="ARBA" id="ARBA00022972"/>
    </source>
</evidence>
<reference evidence="23" key="2">
    <citation type="submission" date="2025-08" db="UniProtKB">
        <authorList>
            <consortium name="Ensembl"/>
        </authorList>
    </citation>
    <scope>IDENTIFICATION</scope>
</reference>
<protein>
    <recommendedName>
        <fullName evidence="19">Galectin</fullName>
    </recommendedName>
</protein>
<keyword evidence="15" id="KW-0007">Acetylation</keyword>
<dbReference type="GO" id="GO:0005737">
    <property type="term" value="C:cytoplasm"/>
    <property type="evidence" value="ECO:0007669"/>
    <property type="project" value="UniProtKB-SubCell"/>
</dbReference>
<dbReference type="SMART" id="SM00908">
    <property type="entry name" value="Gal-bind_lectin"/>
    <property type="match status" value="1"/>
</dbReference>
<feature type="compositionally biased region" description="Pro residues" evidence="20">
    <location>
        <begin position="145"/>
        <end position="158"/>
    </location>
</feature>
<evidence type="ECO:0000256" key="12">
    <source>
        <dbReference type="ARBA" id="ARBA00022782"/>
    </source>
</evidence>
<evidence type="ECO:0000256" key="8">
    <source>
        <dbReference type="ARBA" id="ARBA00022664"/>
    </source>
</evidence>
<dbReference type="Pfam" id="PF00337">
    <property type="entry name" value="Gal-bind_lectin"/>
    <property type="match status" value="1"/>
</dbReference>
<accession>A0AAY5KRU7</accession>
<keyword evidence="13" id="KW-0391">Immunity</keyword>
<reference evidence="23" key="3">
    <citation type="submission" date="2025-09" db="UniProtKB">
        <authorList>
            <consortium name="Ensembl"/>
        </authorList>
    </citation>
    <scope>IDENTIFICATION</scope>
</reference>
<feature type="compositionally biased region" description="Polar residues" evidence="20">
    <location>
        <begin position="233"/>
        <end position="244"/>
    </location>
</feature>
<keyword evidence="7" id="KW-0399">Innate immunity</keyword>
<feature type="signal peptide" evidence="21">
    <location>
        <begin position="1"/>
        <end position="36"/>
    </location>
</feature>
<dbReference type="GO" id="GO:2001237">
    <property type="term" value="P:negative regulation of extrinsic apoptotic signaling pathway"/>
    <property type="evidence" value="ECO:0007669"/>
    <property type="project" value="TreeGrafter"/>
</dbReference>
<evidence type="ECO:0000256" key="19">
    <source>
        <dbReference type="RuleBase" id="RU102079"/>
    </source>
</evidence>
<dbReference type="GO" id="GO:0005681">
    <property type="term" value="C:spliceosomal complex"/>
    <property type="evidence" value="ECO:0007669"/>
    <property type="project" value="UniProtKB-KW"/>
</dbReference>
<evidence type="ECO:0000256" key="9">
    <source>
        <dbReference type="ARBA" id="ARBA00022728"/>
    </source>
</evidence>
<feature type="region of interest" description="Disordered" evidence="20">
    <location>
        <begin position="107"/>
        <end position="285"/>
    </location>
</feature>
<keyword evidence="12" id="KW-0221">Differentiation</keyword>
<evidence type="ECO:0000256" key="13">
    <source>
        <dbReference type="ARBA" id="ARBA00022859"/>
    </source>
</evidence>
<evidence type="ECO:0000256" key="6">
    <source>
        <dbReference type="ARBA" id="ARBA00022553"/>
    </source>
</evidence>
<dbReference type="Proteomes" id="UP000265140">
    <property type="component" value="Chromosome 18"/>
</dbReference>
<feature type="domain" description="Galectin" evidence="22">
    <location>
        <begin position="289"/>
        <end position="424"/>
    </location>
</feature>
<name>A0AAY5KRU7_ESOLU</name>
<evidence type="ECO:0000256" key="17">
    <source>
        <dbReference type="ARBA" id="ARBA00023187"/>
    </source>
</evidence>
<dbReference type="AlphaFoldDB" id="A0AAY5KRU7"/>
<keyword evidence="24" id="KW-1185">Reference proteome</keyword>
<dbReference type="PROSITE" id="PS51304">
    <property type="entry name" value="GALECTIN"/>
    <property type="match status" value="1"/>
</dbReference>
<dbReference type="GO" id="GO:0048246">
    <property type="term" value="P:macrophage chemotaxis"/>
    <property type="evidence" value="ECO:0007669"/>
    <property type="project" value="TreeGrafter"/>
</dbReference>
<keyword evidence="16" id="KW-1015">Disulfide bond</keyword>
<keyword evidence="11" id="KW-0677">Repeat</keyword>
<organism evidence="23 24">
    <name type="scientific">Esox lucius</name>
    <name type="common">Northern pike</name>
    <dbReference type="NCBI Taxonomy" id="8010"/>
    <lineage>
        <taxon>Eukaryota</taxon>
        <taxon>Metazoa</taxon>
        <taxon>Chordata</taxon>
        <taxon>Craniata</taxon>
        <taxon>Vertebrata</taxon>
        <taxon>Euteleostomi</taxon>
        <taxon>Actinopterygii</taxon>
        <taxon>Neopterygii</taxon>
        <taxon>Teleostei</taxon>
        <taxon>Protacanthopterygii</taxon>
        <taxon>Esociformes</taxon>
        <taxon>Esocidae</taxon>
        <taxon>Esox</taxon>
    </lineage>
</organism>
<feature type="compositionally biased region" description="Low complexity" evidence="20">
    <location>
        <begin position="159"/>
        <end position="179"/>
    </location>
</feature>
<sequence>MSEQTFVCTCAHFMYACRISLSVCVRACACVCGCQCQCVHVCMCSSLTMHVCTPFMSHQLSEALFGCPSSGCYPQGSKVFWPSQKAQPPTQPQPPTCWPGQPNTPCWSGPQPTQPVPGQNWPGSEQQPTQPAPSHTCQSCWSEPQPQPPQYQPQPPQYQPQSPQYQPQSPQYQPQSPQYQPQPPQYQPQPSQPSALTPVPASSQVPSQPNAPKWPVTQGLNPGLNPKPRWPFNSGQSGWPGQNPSPKPSGSGWPFSPSQDPGSQSAWPGGFKPAPQWTPTPTGHLNVPYNLNLKRGIYDKMMITIMGQVKPNAKQFTVNFERGNDIAFHLNPRFNDKGKQVVVRNTKVGECWGSEERNTQGGFPFMTGQSFEMKILITFEEFKVAVNGAQLFEYKHRVRELNQIDRISILQDVILTYVSVDTIP</sequence>
<keyword evidence="6" id="KW-0597">Phosphoprotein</keyword>
<feature type="compositionally biased region" description="Polar residues" evidence="20">
    <location>
        <begin position="256"/>
        <end position="266"/>
    </location>
</feature>
<keyword evidence="4" id="KW-0963">Cytoplasm</keyword>
<keyword evidence="21" id="KW-0732">Signal</keyword>
<feature type="chain" id="PRO_5044255470" description="Galectin" evidence="21">
    <location>
        <begin position="37"/>
        <end position="424"/>
    </location>
</feature>
<evidence type="ECO:0000256" key="5">
    <source>
        <dbReference type="ARBA" id="ARBA00022525"/>
    </source>
</evidence>
<evidence type="ECO:0000256" key="20">
    <source>
        <dbReference type="SAM" id="MobiDB-lite"/>
    </source>
</evidence>
<dbReference type="SUPFAM" id="SSF49899">
    <property type="entry name" value="Concanavalin A-like lectins/glucanases"/>
    <property type="match status" value="1"/>
</dbReference>
<comment type="subcellular location">
    <subcellularLocation>
        <location evidence="2">Cytoplasm</location>
    </subcellularLocation>
    <subcellularLocation>
        <location evidence="1">Nucleus</location>
    </subcellularLocation>
    <subcellularLocation>
        <location evidence="3">Secreted</location>
    </subcellularLocation>
</comment>
<dbReference type="GO" id="GO:0030593">
    <property type="term" value="P:neutrophil chemotaxis"/>
    <property type="evidence" value="ECO:0007669"/>
    <property type="project" value="TreeGrafter"/>
</dbReference>
<evidence type="ECO:0000256" key="2">
    <source>
        <dbReference type="ARBA" id="ARBA00004496"/>
    </source>
</evidence>
<dbReference type="FunFam" id="2.60.120.200:FF:000023">
    <property type="entry name" value="Galectin"/>
    <property type="match status" value="1"/>
</dbReference>
<dbReference type="PANTHER" id="PTHR11346:SF26">
    <property type="entry name" value="GALECTIN-3"/>
    <property type="match status" value="1"/>
</dbReference>
<dbReference type="CDD" id="cd00070">
    <property type="entry name" value="GLECT"/>
    <property type="match status" value="1"/>
</dbReference>
<dbReference type="GO" id="GO:0043236">
    <property type="term" value="F:laminin binding"/>
    <property type="evidence" value="ECO:0007669"/>
    <property type="project" value="TreeGrafter"/>
</dbReference>
<dbReference type="GO" id="GO:0048245">
    <property type="term" value="P:eosinophil chemotaxis"/>
    <property type="evidence" value="ECO:0007669"/>
    <property type="project" value="TreeGrafter"/>
</dbReference>
<dbReference type="GO" id="GO:0048030">
    <property type="term" value="F:disaccharide binding"/>
    <property type="evidence" value="ECO:0007669"/>
    <property type="project" value="TreeGrafter"/>
</dbReference>
<dbReference type="SMART" id="SM00276">
    <property type="entry name" value="GLECT"/>
    <property type="match status" value="1"/>
</dbReference>
<evidence type="ECO:0000313" key="24">
    <source>
        <dbReference type="Proteomes" id="UP000265140"/>
    </source>
</evidence>
<evidence type="ECO:0000256" key="1">
    <source>
        <dbReference type="ARBA" id="ARBA00004123"/>
    </source>
</evidence>
<dbReference type="GO" id="GO:0001772">
    <property type="term" value="C:immunological synapse"/>
    <property type="evidence" value="ECO:0007669"/>
    <property type="project" value="TreeGrafter"/>
</dbReference>
<evidence type="ECO:0000256" key="7">
    <source>
        <dbReference type="ARBA" id="ARBA00022588"/>
    </source>
</evidence>
<dbReference type="GO" id="GO:0050918">
    <property type="term" value="P:positive chemotaxis"/>
    <property type="evidence" value="ECO:0007669"/>
    <property type="project" value="TreeGrafter"/>
</dbReference>
<dbReference type="GeneTree" id="ENSGT00940000165169"/>
<feature type="compositionally biased region" description="Pro residues" evidence="20">
    <location>
        <begin position="180"/>
        <end position="191"/>
    </location>
</feature>
<keyword evidence="5" id="KW-0964">Secreted</keyword>
<dbReference type="GO" id="GO:0006397">
    <property type="term" value="P:mRNA processing"/>
    <property type="evidence" value="ECO:0007669"/>
    <property type="project" value="UniProtKB-KW"/>
</dbReference>
<proteinExistence type="predicted"/>
<evidence type="ECO:0000259" key="22">
    <source>
        <dbReference type="PROSITE" id="PS51304"/>
    </source>
</evidence>
<reference evidence="23 24" key="1">
    <citation type="submission" date="2020-02" db="EMBL/GenBank/DDBJ databases">
        <title>Esox lucius (northern pike) genome, fEsoLuc1, primary haplotype.</title>
        <authorList>
            <person name="Myers G."/>
            <person name="Karagic N."/>
            <person name="Meyer A."/>
            <person name="Pippel M."/>
            <person name="Reichard M."/>
            <person name="Winkler S."/>
            <person name="Tracey A."/>
            <person name="Sims Y."/>
            <person name="Howe K."/>
            <person name="Rhie A."/>
            <person name="Formenti G."/>
            <person name="Durbin R."/>
            <person name="Fedrigo O."/>
            <person name="Jarvis E.D."/>
        </authorList>
    </citation>
    <scope>NUCLEOTIDE SEQUENCE [LARGE SCALE GENOMIC DNA]</scope>
</reference>
<evidence type="ECO:0000256" key="10">
    <source>
        <dbReference type="ARBA" id="ARBA00022734"/>
    </source>
</evidence>
<keyword evidence="14" id="KW-0389">IgE-binding protein</keyword>
<evidence type="ECO:0000256" key="11">
    <source>
        <dbReference type="ARBA" id="ARBA00022737"/>
    </source>
</evidence>
<evidence type="ECO:0000256" key="15">
    <source>
        <dbReference type="ARBA" id="ARBA00022990"/>
    </source>
</evidence>
<dbReference type="PANTHER" id="PTHR11346">
    <property type="entry name" value="GALECTIN"/>
    <property type="match status" value="1"/>
</dbReference>